<organism evidence="2 3">
    <name type="scientific">Methanobrevibacter millerae</name>
    <dbReference type="NCBI Taxonomy" id="230361"/>
    <lineage>
        <taxon>Archaea</taxon>
        <taxon>Methanobacteriati</taxon>
        <taxon>Methanobacteriota</taxon>
        <taxon>Methanomada group</taxon>
        <taxon>Methanobacteria</taxon>
        <taxon>Methanobacteriales</taxon>
        <taxon>Methanobacteriaceae</taxon>
        <taxon>Methanobrevibacter</taxon>
    </lineage>
</organism>
<reference evidence="2 3" key="1">
    <citation type="submission" date="2015-04" db="EMBL/GenBank/DDBJ databases">
        <title>The complete genome sequence of the rumen methanogen Methanobrevibacter millerae SM9.</title>
        <authorList>
            <person name="Leahy S.C."/>
            <person name="Kelly W.J."/>
            <person name="Pacheco D.M."/>
            <person name="Li D."/>
            <person name="Altermann E."/>
            <person name="Attwood G.T."/>
        </authorList>
    </citation>
    <scope>NUCLEOTIDE SEQUENCE [LARGE SCALE GENOMIC DNA]</scope>
    <source>
        <strain evidence="2 3">SM9</strain>
    </source>
</reference>
<keyword evidence="2" id="KW-0808">Transferase</keyword>
<protein>
    <submittedName>
        <fullName evidence="2">SAM-dependent methyltransferase</fullName>
    </submittedName>
</protein>
<sequence>MHKSSYEKMKWFKENFLNEKNYLKILDIGSLDTSGNNYNYKSIFNINKWVYEGLDFKNGNNVDILVDDIYNFPEIENNSYDVVISGQLFEHLGFFWLTMSEIDRILKPGGFCCIIAPSSGPIHGSSDSDSYRFFEDGMKALAYYVNFEVIHVSTNNSEESNPWHDTCLVAKKKEILDIPSTNLDDRIFNLENKIDEIIDVIKK</sequence>
<keyword evidence="3" id="KW-1185">Reference proteome</keyword>
<gene>
    <name evidence="2" type="ORF">sm9_1968</name>
</gene>
<evidence type="ECO:0000259" key="1">
    <source>
        <dbReference type="Pfam" id="PF08241"/>
    </source>
</evidence>
<accession>A0A0U3DP64</accession>
<feature type="domain" description="Methyltransferase type 11" evidence="1">
    <location>
        <begin position="60"/>
        <end position="114"/>
    </location>
</feature>
<dbReference type="PATRIC" id="fig|230361.4.peg.2032"/>
<name>A0A0U3DP64_9EURY</name>
<dbReference type="Gene3D" id="3.40.50.150">
    <property type="entry name" value="Vaccinia Virus protein VP39"/>
    <property type="match status" value="1"/>
</dbReference>
<dbReference type="Pfam" id="PF08241">
    <property type="entry name" value="Methyltransf_11"/>
    <property type="match status" value="1"/>
</dbReference>
<dbReference type="InterPro" id="IPR013216">
    <property type="entry name" value="Methyltransf_11"/>
</dbReference>
<keyword evidence="2" id="KW-0489">Methyltransferase</keyword>
<dbReference type="GO" id="GO:0008757">
    <property type="term" value="F:S-adenosylmethionine-dependent methyltransferase activity"/>
    <property type="evidence" value="ECO:0007669"/>
    <property type="project" value="InterPro"/>
</dbReference>
<evidence type="ECO:0000313" key="2">
    <source>
        <dbReference type="EMBL" id="ALT69734.1"/>
    </source>
</evidence>
<dbReference type="CDD" id="cd02440">
    <property type="entry name" value="AdoMet_MTases"/>
    <property type="match status" value="1"/>
</dbReference>
<dbReference type="GeneID" id="26736922"/>
<dbReference type="KEGG" id="mmil:sm9_1968"/>
<dbReference type="InterPro" id="IPR029063">
    <property type="entry name" value="SAM-dependent_MTases_sf"/>
</dbReference>
<dbReference type="SUPFAM" id="SSF53335">
    <property type="entry name" value="S-adenosyl-L-methionine-dependent methyltransferases"/>
    <property type="match status" value="1"/>
</dbReference>
<dbReference type="Proteomes" id="UP000067738">
    <property type="component" value="Chromosome"/>
</dbReference>
<proteinExistence type="predicted"/>
<dbReference type="GO" id="GO:0032259">
    <property type="term" value="P:methylation"/>
    <property type="evidence" value="ECO:0007669"/>
    <property type="project" value="UniProtKB-KW"/>
</dbReference>
<dbReference type="AlphaFoldDB" id="A0A0U3DP64"/>
<dbReference type="RefSeq" id="WP_058739952.1">
    <property type="nucleotide sequence ID" value="NZ_CP011266.1"/>
</dbReference>
<dbReference type="OrthoDB" id="77093at2157"/>
<dbReference type="EMBL" id="CP011266">
    <property type="protein sequence ID" value="ALT69734.1"/>
    <property type="molecule type" value="Genomic_DNA"/>
</dbReference>
<evidence type="ECO:0000313" key="3">
    <source>
        <dbReference type="Proteomes" id="UP000067738"/>
    </source>
</evidence>